<feature type="region of interest" description="Disordered" evidence="1">
    <location>
        <begin position="39"/>
        <end position="70"/>
    </location>
</feature>
<sequence length="86" mass="9317">MGGGSPCRVHSTPAAPGYDSDPYRLSLLEQYGDAIMRLCQTPDPETAEQDPETMGQDPETAQPNPKTEQDTCVALTHNETKGEELP</sequence>
<comment type="caution">
    <text evidence="2">The sequence shown here is derived from an EMBL/GenBank/DDBJ whole genome shotgun (WGS) entry which is preliminary data.</text>
</comment>
<name>A0AAV6YCT3_ENGPU</name>
<protein>
    <submittedName>
        <fullName evidence="2">Uncharacterized protein</fullName>
    </submittedName>
</protein>
<dbReference type="AlphaFoldDB" id="A0AAV6YCT3"/>
<accession>A0AAV6YCT3</accession>
<evidence type="ECO:0000313" key="3">
    <source>
        <dbReference type="Proteomes" id="UP000824782"/>
    </source>
</evidence>
<keyword evidence="3" id="KW-1185">Reference proteome</keyword>
<organism evidence="2 3">
    <name type="scientific">Engystomops pustulosus</name>
    <name type="common">Tungara frog</name>
    <name type="synonym">Physalaemus pustulosus</name>
    <dbReference type="NCBI Taxonomy" id="76066"/>
    <lineage>
        <taxon>Eukaryota</taxon>
        <taxon>Metazoa</taxon>
        <taxon>Chordata</taxon>
        <taxon>Craniata</taxon>
        <taxon>Vertebrata</taxon>
        <taxon>Euteleostomi</taxon>
        <taxon>Amphibia</taxon>
        <taxon>Batrachia</taxon>
        <taxon>Anura</taxon>
        <taxon>Neobatrachia</taxon>
        <taxon>Hyloidea</taxon>
        <taxon>Leptodactylidae</taxon>
        <taxon>Leiuperinae</taxon>
        <taxon>Engystomops</taxon>
    </lineage>
</organism>
<feature type="region of interest" description="Disordered" evidence="1">
    <location>
        <begin position="1"/>
        <end position="22"/>
    </location>
</feature>
<gene>
    <name evidence="2" type="ORF">GDO81_028746</name>
</gene>
<dbReference type="EMBL" id="WNYA01069536">
    <property type="protein sequence ID" value="KAG8535354.1"/>
    <property type="molecule type" value="Genomic_DNA"/>
</dbReference>
<evidence type="ECO:0000256" key="1">
    <source>
        <dbReference type="SAM" id="MobiDB-lite"/>
    </source>
</evidence>
<proteinExistence type="predicted"/>
<evidence type="ECO:0000313" key="2">
    <source>
        <dbReference type="EMBL" id="KAG8535354.1"/>
    </source>
</evidence>
<reference evidence="2" key="1">
    <citation type="thesis" date="2020" institute="ProQuest LLC" country="789 East Eisenhower Parkway, Ann Arbor, MI, USA">
        <title>Comparative Genomics and Chromosome Evolution.</title>
        <authorList>
            <person name="Mudd A.B."/>
        </authorList>
    </citation>
    <scope>NUCLEOTIDE SEQUENCE</scope>
    <source>
        <strain evidence="2">237g6f4</strain>
        <tissue evidence="2">Blood</tissue>
    </source>
</reference>
<dbReference type="Proteomes" id="UP000824782">
    <property type="component" value="Unassembled WGS sequence"/>
</dbReference>